<proteinExistence type="predicted"/>
<sequence length="571" mass="67715">MFHIHSSENLSRDTNQRGRHKVKEHIEVSQEKFPKVEITRKKYKINQMEVLQILHHSEEDTDNNGDEFIEQRKNRNADHQWYFLNKNEEHNGHTEKTSNEKSKVSTRNETEKVPLHEFHMLKDKCDMLSLEMNQMKCQNEENKKKYLDISRAECHDLHRRIKLMEETFRKTTLQYNKQINSLKTEITKLNIKLKNKEQNTDRQETEAKSYPASQAVAPHPCDESQTSQREQELLSQTARDGCPDLEDKSNFKISKQNVRRLIQSPKFSKPGIKFRDQEKGLCIQTKHDLRKVTMVLNQVQRDLKQNQCQMNEMKHMYQNEQSQNYKMNEMNNNKADDTEGLPVYTQEQWDTIKLSQDEDENSSHKLQNRHMELMNRNCPLKEKSDKYKKNSERKVVVRQLPQELADNLTEQPMSEASLEHSSSNHLEVEYEAQGLKKKLDQINCKVDNLNIKLEATASKYSHLDEQFELALESLQYTCEKVQNNQKKLEEDVANLKIYVQDNKIKNGQGEPHRWEIEQRTREILEENQKQASPFSETFDRASNNLEEMNENNEVSLMKLMQFNFRIEKLES</sequence>
<feature type="region of interest" description="Disordered" evidence="3">
    <location>
        <begin position="86"/>
        <end position="109"/>
    </location>
</feature>
<dbReference type="InterPro" id="IPR050657">
    <property type="entry name" value="Ankyrin_repeat_domain"/>
</dbReference>
<feature type="region of interest" description="Disordered" evidence="3">
    <location>
        <begin position="194"/>
        <end position="248"/>
    </location>
</feature>
<accession>A0A5E4D4F1</accession>
<feature type="domain" description="CCDC144C-like coiled-coil" evidence="4">
    <location>
        <begin position="14"/>
        <end position="327"/>
    </location>
</feature>
<dbReference type="InterPro" id="IPR039497">
    <property type="entry name" value="CC144C-like_CC_dom"/>
</dbReference>
<keyword evidence="6" id="KW-1185">Reference proteome</keyword>
<evidence type="ECO:0000313" key="5">
    <source>
        <dbReference type="EMBL" id="VTJ88878.1"/>
    </source>
</evidence>
<dbReference type="PANTHER" id="PTHR24147">
    <property type="entry name" value="ANKYRIN REPEAT DOMAIN 36-RELATED"/>
    <property type="match status" value="1"/>
</dbReference>
<feature type="region of interest" description="Disordered" evidence="3">
    <location>
        <begin position="1"/>
        <end position="22"/>
    </location>
</feature>
<dbReference type="PANTHER" id="PTHR24147:SF64">
    <property type="entry name" value="ANKYRIN REPEAT DOMAIN-CONTAINING PROTEIN 19-RELATED"/>
    <property type="match status" value="1"/>
</dbReference>
<feature type="coiled-coil region" evidence="2">
    <location>
        <begin position="432"/>
        <end position="498"/>
    </location>
</feature>
<evidence type="ECO:0000259" key="4">
    <source>
        <dbReference type="Pfam" id="PF14915"/>
    </source>
</evidence>
<reference evidence="5" key="1">
    <citation type="submission" date="2019-04" db="EMBL/GenBank/DDBJ databases">
        <authorList>
            <person name="Alioto T."/>
            <person name="Alioto T."/>
        </authorList>
    </citation>
    <scope>NUCLEOTIDE SEQUENCE [LARGE SCALE GENOMIC DNA]</scope>
</reference>
<dbReference type="EMBL" id="CABDUW010003225">
    <property type="protein sequence ID" value="VTJ88878.1"/>
    <property type="molecule type" value="Genomic_DNA"/>
</dbReference>
<organism evidence="5 6">
    <name type="scientific">Marmota monax</name>
    <name type="common">Woodchuck</name>
    <dbReference type="NCBI Taxonomy" id="9995"/>
    <lineage>
        <taxon>Eukaryota</taxon>
        <taxon>Metazoa</taxon>
        <taxon>Chordata</taxon>
        <taxon>Craniata</taxon>
        <taxon>Vertebrata</taxon>
        <taxon>Euteleostomi</taxon>
        <taxon>Mammalia</taxon>
        <taxon>Eutheria</taxon>
        <taxon>Euarchontoglires</taxon>
        <taxon>Glires</taxon>
        <taxon>Rodentia</taxon>
        <taxon>Sciuromorpha</taxon>
        <taxon>Sciuridae</taxon>
        <taxon>Xerinae</taxon>
        <taxon>Marmotini</taxon>
        <taxon>Marmota</taxon>
    </lineage>
</organism>
<feature type="domain" description="CCDC144C-like coiled-coil" evidence="4">
    <location>
        <begin position="332"/>
        <end position="444"/>
    </location>
</feature>
<evidence type="ECO:0000256" key="3">
    <source>
        <dbReference type="SAM" id="MobiDB-lite"/>
    </source>
</evidence>
<feature type="compositionally biased region" description="Basic and acidic residues" evidence="3">
    <location>
        <begin position="194"/>
        <end position="207"/>
    </location>
</feature>
<dbReference type="AlphaFoldDB" id="A0A5E4D4F1"/>
<keyword evidence="1 2" id="KW-0175">Coiled coil</keyword>
<protein>
    <recommendedName>
        <fullName evidence="4">CCDC144C-like coiled-coil domain-containing protein</fullName>
    </recommendedName>
</protein>
<evidence type="ECO:0000256" key="1">
    <source>
        <dbReference type="ARBA" id="ARBA00023054"/>
    </source>
</evidence>
<name>A0A5E4D4F1_MARMO</name>
<dbReference type="Proteomes" id="UP000335636">
    <property type="component" value="Unassembled WGS sequence"/>
</dbReference>
<feature type="coiled-coil region" evidence="2">
    <location>
        <begin position="296"/>
        <end position="323"/>
    </location>
</feature>
<evidence type="ECO:0000313" key="6">
    <source>
        <dbReference type="Proteomes" id="UP000335636"/>
    </source>
</evidence>
<dbReference type="Pfam" id="PF14915">
    <property type="entry name" value="CCDC144C"/>
    <property type="match status" value="2"/>
</dbReference>
<feature type="compositionally biased region" description="Polar residues" evidence="3">
    <location>
        <begin position="223"/>
        <end position="238"/>
    </location>
</feature>
<evidence type="ECO:0000256" key="2">
    <source>
        <dbReference type="SAM" id="Coils"/>
    </source>
</evidence>
<gene>
    <name evidence="5" type="ORF">MONAX_5E027726</name>
</gene>
<comment type="caution">
    <text evidence="5">The sequence shown here is derived from an EMBL/GenBank/DDBJ whole genome shotgun (WGS) entry which is preliminary data.</text>
</comment>